<dbReference type="Proteomes" id="UP001341840">
    <property type="component" value="Unassembled WGS sequence"/>
</dbReference>
<comment type="caution">
    <text evidence="1">The sequence shown here is derived from an EMBL/GenBank/DDBJ whole genome shotgun (WGS) entry which is preliminary data.</text>
</comment>
<dbReference type="EMBL" id="JASCZI010001319">
    <property type="protein sequence ID" value="MED6114740.1"/>
    <property type="molecule type" value="Genomic_DNA"/>
</dbReference>
<sequence length="150" mass="16390">LFGNCLESLIHSSSCCCQGLESLTHPCSLPLSLTIVLHLLPTPLPLLPVSSFPAASQFLPVLTISSSRRRCCCQFPAPLLRLSGAASALCFQRGCCFVFLHLRVSAYVTDRLCVSFLCCLHVSTLRSPLGTLLMLIDSADFHSRCVRCCW</sequence>
<reference evidence="1 2" key="1">
    <citation type="journal article" date="2023" name="Plants (Basel)">
        <title>Bridging the Gap: Combining Genomics and Transcriptomics Approaches to Understand Stylosanthes scabra, an Orphan Legume from the Brazilian Caatinga.</title>
        <authorList>
            <person name="Ferreira-Neto J.R.C."/>
            <person name="da Silva M.D."/>
            <person name="Binneck E."/>
            <person name="de Melo N.F."/>
            <person name="da Silva R.H."/>
            <person name="de Melo A.L.T.M."/>
            <person name="Pandolfi V."/>
            <person name="Bustamante F.O."/>
            <person name="Brasileiro-Vidal A.C."/>
            <person name="Benko-Iseppon A.M."/>
        </authorList>
    </citation>
    <scope>NUCLEOTIDE SEQUENCE [LARGE SCALE GENOMIC DNA]</scope>
    <source>
        <tissue evidence="1">Leaves</tissue>
    </source>
</reference>
<organism evidence="1 2">
    <name type="scientific">Stylosanthes scabra</name>
    <dbReference type="NCBI Taxonomy" id="79078"/>
    <lineage>
        <taxon>Eukaryota</taxon>
        <taxon>Viridiplantae</taxon>
        <taxon>Streptophyta</taxon>
        <taxon>Embryophyta</taxon>
        <taxon>Tracheophyta</taxon>
        <taxon>Spermatophyta</taxon>
        <taxon>Magnoliopsida</taxon>
        <taxon>eudicotyledons</taxon>
        <taxon>Gunneridae</taxon>
        <taxon>Pentapetalae</taxon>
        <taxon>rosids</taxon>
        <taxon>fabids</taxon>
        <taxon>Fabales</taxon>
        <taxon>Fabaceae</taxon>
        <taxon>Papilionoideae</taxon>
        <taxon>50 kb inversion clade</taxon>
        <taxon>dalbergioids sensu lato</taxon>
        <taxon>Dalbergieae</taxon>
        <taxon>Pterocarpus clade</taxon>
        <taxon>Stylosanthes</taxon>
    </lineage>
</organism>
<accession>A0ABU6QSR7</accession>
<gene>
    <name evidence="1" type="ORF">PIB30_083433</name>
</gene>
<evidence type="ECO:0000313" key="2">
    <source>
        <dbReference type="Proteomes" id="UP001341840"/>
    </source>
</evidence>
<feature type="non-terminal residue" evidence="1">
    <location>
        <position position="1"/>
    </location>
</feature>
<evidence type="ECO:0000313" key="1">
    <source>
        <dbReference type="EMBL" id="MED6114740.1"/>
    </source>
</evidence>
<proteinExistence type="predicted"/>
<protein>
    <submittedName>
        <fullName evidence="1">Uncharacterized protein</fullName>
    </submittedName>
</protein>
<keyword evidence="2" id="KW-1185">Reference proteome</keyword>
<name>A0ABU6QSR7_9FABA</name>